<keyword evidence="3 7" id="KW-0812">Transmembrane</keyword>
<dbReference type="SMART" id="SM00244">
    <property type="entry name" value="PHB"/>
    <property type="match status" value="1"/>
</dbReference>
<gene>
    <name evidence="9" type="ORF">KP77_02310</name>
</gene>
<dbReference type="InterPro" id="IPR001107">
    <property type="entry name" value="Band_7"/>
</dbReference>
<evidence type="ECO:0000256" key="6">
    <source>
        <dbReference type="PIRNR" id="PIRNR005651"/>
    </source>
</evidence>
<proteinExistence type="inferred from homology"/>
<dbReference type="STRING" id="135826.KP77_02310"/>
<dbReference type="EMBL" id="JXRQ01000008">
    <property type="protein sequence ID" value="KIL53255.1"/>
    <property type="molecule type" value="Genomic_DNA"/>
</dbReference>
<evidence type="ECO:0000256" key="3">
    <source>
        <dbReference type="ARBA" id="ARBA00022692"/>
    </source>
</evidence>
<dbReference type="PIRSF" id="PIRSF005651">
    <property type="entry name" value="HflC"/>
    <property type="match status" value="1"/>
</dbReference>
<keyword evidence="4 7" id="KW-1133">Transmembrane helix</keyword>
<comment type="function">
    <text evidence="6">HflC and HflK could regulate a protease.</text>
</comment>
<dbReference type="PANTHER" id="PTHR42911:SF1">
    <property type="entry name" value="MODULATOR OF FTSH PROTEASE HFLC"/>
    <property type="match status" value="1"/>
</dbReference>
<dbReference type="OrthoDB" id="9809197at2"/>
<evidence type="ECO:0000256" key="2">
    <source>
        <dbReference type="ARBA" id="ARBA00007862"/>
    </source>
</evidence>
<reference evidence="9 10" key="1">
    <citation type="submission" date="2015-01" db="EMBL/GenBank/DDBJ databases">
        <title>Genome sequence of Jeotgalibacillus alimentarius.</title>
        <authorList>
            <person name="Goh K.M."/>
            <person name="Chan K.-G."/>
            <person name="Yaakop A.S."/>
            <person name="Ee R."/>
            <person name="Gan H.M."/>
            <person name="Chan C.S."/>
        </authorList>
    </citation>
    <scope>NUCLEOTIDE SEQUENCE [LARGE SCALE GENOMIC DNA]</scope>
    <source>
        <strain evidence="9 10">YKJ-13</strain>
    </source>
</reference>
<dbReference type="Gene3D" id="3.30.479.30">
    <property type="entry name" value="Band 7 domain"/>
    <property type="match status" value="1"/>
</dbReference>
<dbReference type="Proteomes" id="UP000031950">
    <property type="component" value="Unassembled WGS sequence"/>
</dbReference>
<keyword evidence="5 7" id="KW-0472">Membrane</keyword>
<evidence type="ECO:0000256" key="5">
    <source>
        <dbReference type="ARBA" id="ARBA00023136"/>
    </source>
</evidence>
<sequence>MDNDQNKIFEFNKKPKTDKPKVDIEWKKFTKVFIVIGLLLFLLIVTLLNVFIVKEGEYRVVRQFGEVVKIIDEPGLNAKIPFVQSVTTLPKYQMTYDVSEAEINTKDKKRIIIDNYSVWRITDPVSMISNAGTMINAESRMEEYIYSVVRSELGQFEYDQIINDEKSSRGSLNDRVTERVNELLAQEQFGIEVVDVRMKQTNLPQANEETVYTRMISERQTTAQDYLSTGDANKNIIEANTDREVREMLATANADADVIRAEGEAEAARVYNEAFSKDPEFYELYRTLESYKTTLNDETMIILPSDSPYAELLQGITE</sequence>
<comment type="caution">
    <text evidence="9">The sequence shown here is derived from an EMBL/GenBank/DDBJ whole genome shotgun (WGS) entry which is preliminary data.</text>
</comment>
<dbReference type="InterPro" id="IPR010200">
    <property type="entry name" value="HflC"/>
</dbReference>
<protein>
    <recommendedName>
        <fullName evidence="6">Protein HflC</fullName>
    </recommendedName>
</protein>
<comment type="subcellular location">
    <subcellularLocation>
        <location evidence="1">Membrane</location>
    </subcellularLocation>
</comment>
<dbReference type="AlphaFoldDB" id="A0A0C2RSP4"/>
<organism evidence="9 10">
    <name type="scientific">Jeotgalibacillus alimentarius</name>
    <dbReference type="NCBI Taxonomy" id="135826"/>
    <lineage>
        <taxon>Bacteria</taxon>
        <taxon>Bacillati</taxon>
        <taxon>Bacillota</taxon>
        <taxon>Bacilli</taxon>
        <taxon>Bacillales</taxon>
        <taxon>Caryophanaceae</taxon>
        <taxon>Jeotgalibacillus</taxon>
    </lineage>
</organism>
<evidence type="ECO:0000313" key="9">
    <source>
        <dbReference type="EMBL" id="KIL53255.1"/>
    </source>
</evidence>
<dbReference type="GO" id="GO:0016020">
    <property type="term" value="C:membrane"/>
    <property type="evidence" value="ECO:0007669"/>
    <property type="project" value="UniProtKB-SubCell"/>
</dbReference>
<dbReference type="Pfam" id="PF01145">
    <property type="entry name" value="Band_7"/>
    <property type="match status" value="1"/>
</dbReference>
<evidence type="ECO:0000256" key="7">
    <source>
        <dbReference type="SAM" id="Phobius"/>
    </source>
</evidence>
<evidence type="ECO:0000259" key="8">
    <source>
        <dbReference type="SMART" id="SM00244"/>
    </source>
</evidence>
<evidence type="ECO:0000256" key="1">
    <source>
        <dbReference type="ARBA" id="ARBA00004370"/>
    </source>
</evidence>
<dbReference type="SUPFAM" id="SSF117892">
    <property type="entry name" value="Band 7/SPFH domain"/>
    <property type="match status" value="1"/>
</dbReference>
<dbReference type="CDD" id="cd03405">
    <property type="entry name" value="SPFH_HflC"/>
    <property type="match status" value="1"/>
</dbReference>
<comment type="similarity">
    <text evidence="2 6">Belongs to the band 7/mec-2 family. HflC subfamily.</text>
</comment>
<dbReference type="PANTHER" id="PTHR42911">
    <property type="entry name" value="MODULATOR OF FTSH PROTEASE HFLC"/>
    <property type="match status" value="1"/>
</dbReference>
<feature type="domain" description="Band 7" evidence="8">
    <location>
        <begin position="48"/>
        <end position="215"/>
    </location>
</feature>
<dbReference type="PATRIC" id="fig|135826.4.peg.234"/>
<evidence type="ECO:0000256" key="4">
    <source>
        <dbReference type="ARBA" id="ARBA00022989"/>
    </source>
</evidence>
<name>A0A0C2RSP4_9BACL</name>
<dbReference type="RefSeq" id="WP_041120936.1">
    <property type="nucleotide sequence ID" value="NZ_JXRQ01000008.1"/>
</dbReference>
<feature type="transmembrane region" description="Helical" evidence="7">
    <location>
        <begin position="32"/>
        <end position="53"/>
    </location>
</feature>
<evidence type="ECO:0000313" key="10">
    <source>
        <dbReference type="Proteomes" id="UP000031950"/>
    </source>
</evidence>
<dbReference type="InterPro" id="IPR036013">
    <property type="entry name" value="Band_7/SPFH_dom_sf"/>
</dbReference>
<accession>A0A0C2RSP4</accession>
<keyword evidence="10" id="KW-1185">Reference proteome</keyword>